<comment type="similarity">
    <text evidence="2 10">Belongs to the glycosyltransferase 31 family.</text>
</comment>
<keyword evidence="12" id="KW-1185">Reference proteome</keyword>
<name>A0AA39HCD4_9BILA</name>
<dbReference type="PANTHER" id="PTHR11214:SF3">
    <property type="entry name" value="BETA-1,3-GALACTOSYLTRANSFERASE 6"/>
    <property type="match status" value="1"/>
</dbReference>
<evidence type="ECO:0000256" key="8">
    <source>
        <dbReference type="ARBA" id="ARBA00023034"/>
    </source>
</evidence>
<dbReference type="Pfam" id="PF01762">
    <property type="entry name" value="Galactosyl_T"/>
    <property type="match status" value="1"/>
</dbReference>
<evidence type="ECO:0000256" key="5">
    <source>
        <dbReference type="ARBA" id="ARBA00022692"/>
    </source>
</evidence>
<evidence type="ECO:0000313" key="12">
    <source>
        <dbReference type="Proteomes" id="UP001175271"/>
    </source>
</evidence>
<sequence>MQSKILRPTLLIVTVLAIEHILILYWSREAQTTKSLNETKILVVNATFANCHFGYEITTEFSADRCTNKKLFVFVMTVVPSFEQRSMIRRTWASKNHTADSVVVFIVGHVQNIDHNALLYAENLVHGDIVRTNIPDAYNFTAMKIHAGYYLHTKYCANVPFVLRTDDDVVVLPDRFVHFASNGYFGNEQKAIYGLILKGSKPFRDPAHKWYIPHDYYASEEYPPYMNGPAYFMTAQSTRAILDKTDNTTFFWIEDVMFTGIMANKTGVKLVDSRELFKFHCSEKERQEGVRIGDSDDLCLRELSYCDKSGVPYATIIYHVPDSKRTNVEDGYMELTRAACSEHKTLHLG</sequence>
<evidence type="ECO:0000256" key="6">
    <source>
        <dbReference type="ARBA" id="ARBA00022968"/>
    </source>
</evidence>
<keyword evidence="7" id="KW-1133">Transmembrane helix</keyword>
<keyword evidence="8 10" id="KW-0333">Golgi apparatus</keyword>
<dbReference type="EC" id="2.4.1.-" evidence="10"/>
<keyword evidence="4" id="KW-0808">Transferase</keyword>
<evidence type="ECO:0000256" key="7">
    <source>
        <dbReference type="ARBA" id="ARBA00022989"/>
    </source>
</evidence>
<keyword evidence="5" id="KW-0812">Transmembrane</keyword>
<evidence type="ECO:0000256" key="3">
    <source>
        <dbReference type="ARBA" id="ARBA00022676"/>
    </source>
</evidence>
<accession>A0AA39HCD4</accession>
<keyword evidence="6" id="KW-0735">Signal-anchor</keyword>
<dbReference type="Gene3D" id="3.90.550.50">
    <property type="match status" value="1"/>
</dbReference>
<dbReference type="InterPro" id="IPR002659">
    <property type="entry name" value="Glyco_trans_31"/>
</dbReference>
<dbReference type="EMBL" id="JAUCMV010000004">
    <property type="protein sequence ID" value="KAK0401907.1"/>
    <property type="molecule type" value="Genomic_DNA"/>
</dbReference>
<evidence type="ECO:0000313" key="11">
    <source>
        <dbReference type="EMBL" id="KAK0401907.1"/>
    </source>
</evidence>
<dbReference type="PANTHER" id="PTHR11214">
    <property type="entry name" value="BETA-1,3-N-ACETYLGLUCOSAMINYLTRANSFERASE"/>
    <property type="match status" value="1"/>
</dbReference>
<keyword evidence="9" id="KW-0472">Membrane</keyword>
<keyword evidence="3 10" id="KW-0328">Glycosyltransferase</keyword>
<organism evidence="11 12">
    <name type="scientific">Steinernema hermaphroditum</name>
    <dbReference type="NCBI Taxonomy" id="289476"/>
    <lineage>
        <taxon>Eukaryota</taxon>
        <taxon>Metazoa</taxon>
        <taxon>Ecdysozoa</taxon>
        <taxon>Nematoda</taxon>
        <taxon>Chromadorea</taxon>
        <taxon>Rhabditida</taxon>
        <taxon>Tylenchina</taxon>
        <taxon>Panagrolaimomorpha</taxon>
        <taxon>Strongyloidoidea</taxon>
        <taxon>Steinernematidae</taxon>
        <taxon>Steinernema</taxon>
    </lineage>
</organism>
<dbReference type="AlphaFoldDB" id="A0AA39HCD4"/>
<dbReference type="GO" id="GO:0000139">
    <property type="term" value="C:Golgi membrane"/>
    <property type="evidence" value="ECO:0007669"/>
    <property type="project" value="UniProtKB-SubCell"/>
</dbReference>
<dbReference type="GO" id="GO:0006493">
    <property type="term" value="P:protein O-linked glycosylation"/>
    <property type="evidence" value="ECO:0007669"/>
    <property type="project" value="TreeGrafter"/>
</dbReference>
<evidence type="ECO:0000256" key="10">
    <source>
        <dbReference type="RuleBase" id="RU363063"/>
    </source>
</evidence>
<evidence type="ECO:0000256" key="9">
    <source>
        <dbReference type="ARBA" id="ARBA00023136"/>
    </source>
</evidence>
<evidence type="ECO:0000256" key="2">
    <source>
        <dbReference type="ARBA" id="ARBA00008661"/>
    </source>
</evidence>
<protein>
    <recommendedName>
        <fullName evidence="10">Hexosyltransferase</fullName>
        <ecNumber evidence="10">2.4.1.-</ecNumber>
    </recommendedName>
</protein>
<evidence type="ECO:0000256" key="4">
    <source>
        <dbReference type="ARBA" id="ARBA00022679"/>
    </source>
</evidence>
<proteinExistence type="inferred from homology"/>
<comment type="subcellular location">
    <subcellularLocation>
        <location evidence="1 10">Golgi apparatus membrane</location>
        <topology evidence="1 10">Single-pass type II membrane protein</topology>
    </subcellularLocation>
</comment>
<dbReference type="GO" id="GO:0016758">
    <property type="term" value="F:hexosyltransferase activity"/>
    <property type="evidence" value="ECO:0007669"/>
    <property type="project" value="InterPro"/>
</dbReference>
<reference evidence="11" key="1">
    <citation type="submission" date="2023-06" db="EMBL/GenBank/DDBJ databases">
        <title>Genomic analysis of the entomopathogenic nematode Steinernema hermaphroditum.</title>
        <authorList>
            <person name="Schwarz E.M."/>
            <person name="Heppert J.K."/>
            <person name="Baniya A."/>
            <person name="Schwartz H.T."/>
            <person name="Tan C.-H."/>
            <person name="Antoshechkin I."/>
            <person name="Sternberg P.W."/>
            <person name="Goodrich-Blair H."/>
            <person name="Dillman A.R."/>
        </authorList>
    </citation>
    <scope>NUCLEOTIDE SEQUENCE</scope>
    <source>
        <strain evidence="11">PS9179</strain>
        <tissue evidence="11">Whole animal</tissue>
    </source>
</reference>
<evidence type="ECO:0000256" key="1">
    <source>
        <dbReference type="ARBA" id="ARBA00004323"/>
    </source>
</evidence>
<dbReference type="Proteomes" id="UP001175271">
    <property type="component" value="Unassembled WGS sequence"/>
</dbReference>
<comment type="caution">
    <text evidence="11">The sequence shown here is derived from an EMBL/GenBank/DDBJ whole genome shotgun (WGS) entry which is preliminary data.</text>
</comment>
<gene>
    <name evidence="11" type="ORF">QR680_016042</name>
</gene>